<dbReference type="InterPro" id="IPR033463">
    <property type="entry name" value="sCache_3"/>
</dbReference>
<dbReference type="SUPFAM" id="SSF47384">
    <property type="entry name" value="Homodimeric domain of signal transducing histidine kinase"/>
    <property type="match status" value="1"/>
</dbReference>
<keyword evidence="5" id="KW-0597">Phosphoprotein</keyword>
<evidence type="ECO:0000259" key="14">
    <source>
        <dbReference type="PROSITE" id="PS50885"/>
    </source>
</evidence>
<accession>A0ABX8JWW4</accession>
<dbReference type="PRINTS" id="PR00344">
    <property type="entry name" value="BCTRLSENSOR"/>
</dbReference>
<dbReference type="Pfam" id="PF00672">
    <property type="entry name" value="HAMP"/>
    <property type="match status" value="1"/>
</dbReference>
<keyword evidence="10" id="KW-0902">Two-component regulatory system</keyword>
<comment type="catalytic activity">
    <reaction evidence="1">
        <text>ATP + protein L-histidine = ADP + protein N-phospho-L-histidine.</text>
        <dbReference type="EC" id="2.7.13.3"/>
    </reaction>
</comment>
<dbReference type="PROSITE" id="PS50885">
    <property type="entry name" value="HAMP"/>
    <property type="match status" value="1"/>
</dbReference>
<evidence type="ECO:0000256" key="1">
    <source>
        <dbReference type="ARBA" id="ARBA00000085"/>
    </source>
</evidence>
<organism evidence="15 16">
    <name type="scientific">Leclercia pneumoniae</name>
    <dbReference type="NCBI Taxonomy" id="2815358"/>
    <lineage>
        <taxon>Bacteria</taxon>
        <taxon>Pseudomonadati</taxon>
        <taxon>Pseudomonadota</taxon>
        <taxon>Gammaproteobacteria</taxon>
        <taxon>Enterobacterales</taxon>
        <taxon>Enterobacteriaceae</taxon>
        <taxon>Leclercia</taxon>
    </lineage>
</organism>
<dbReference type="Gene3D" id="3.30.450.20">
    <property type="entry name" value="PAS domain"/>
    <property type="match status" value="1"/>
</dbReference>
<feature type="domain" description="HAMP" evidence="14">
    <location>
        <begin position="204"/>
        <end position="255"/>
    </location>
</feature>
<evidence type="ECO:0000313" key="16">
    <source>
        <dbReference type="Proteomes" id="UP000683497"/>
    </source>
</evidence>
<keyword evidence="7 12" id="KW-0812">Transmembrane</keyword>
<keyword evidence="4" id="KW-1003">Cell membrane</keyword>
<dbReference type="NCBIfam" id="NF008312">
    <property type="entry name" value="PRK11100.1"/>
    <property type="match status" value="1"/>
</dbReference>
<dbReference type="EC" id="2.7.13.3" evidence="3"/>
<dbReference type="Gene3D" id="1.10.287.130">
    <property type="match status" value="1"/>
</dbReference>
<keyword evidence="9 12" id="KW-1133">Transmembrane helix</keyword>
<dbReference type="PANTHER" id="PTHR45436">
    <property type="entry name" value="SENSOR HISTIDINE KINASE YKOH"/>
    <property type="match status" value="1"/>
</dbReference>
<dbReference type="Proteomes" id="UP000683497">
    <property type="component" value="Chromosome"/>
</dbReference>
<dbReference type="SMART" id="SM00304">
    <property type="entry name" value="HAMP"/>
    <property type="match status" value="1"/>
</dbReference>
<dbReference type="CDD" id="cd00082">
    <property type="entry name" value="HisKA"/>
    <property type="match status" value="1"/>
</dbReference>
<evidence type="ECO:0000256" key="4">
    <source>
        <dbReference type="ARBA" id="ARBA00022475"/>
    </source>
</evidence>
<dbReference type="EMBL" id="CP076838">
    <property type="protein sequence ID" value="QWW79024.1"/>
    <property type="molecule type" value="Genomic_DNA"/>
</dbReference>
<feature type="transmembrane region" description="Helical" evidence="12">
    <location>
        <begin position="6"/>
        <end position="27"/>
    </location>
</feature>
<dbReference type="InterPro" id="IPR003660">
    <property type="entry name" value="HAMP_dom"/>
</dbReference>
<evidence type="ECO:0000256" key="8">
    <source>
        <dbReference type="ARBA" id="ARBA00022777"/>
    </source>
</evidence>
<dbReference type="InterPro" id="IPR036097">
    <property type="entry name" value="HisK_dim/P_sf"/>
</dbReference>
<dbReference type="CDD" id="cd18773">
    <property type="entry name" value="PDC1_HK_sensor"/>
    <property type="match status" value="1"/>
</dbReference>
<dbReference type="InterPro" id="IPR005467">
    <property type="entry name" value="His_kinase_dom"/>
</dbReference>
<evidence type="ECO:0000256" key="5">
    <source>
        <dbReference type="ARBA" id="ARBA00022553"/>
    </source>
</evidence>
<dbReference type="InterPro" id="IPR050428">
    <property type="entry name" value="TCS_sensor_his_kinase"/>
</dbReference>
<evidence type="ECO:0000256" key="11">
    <source>
        <dbReference type="ARBA" id="ARBA00023136"/>
    </source>
</evidence>
<dbReference type="InterPro" id="IPR003594">
    <property type="entry name" value="HATPase_dom"/>
</dbReference>
<protein>
    <recommendedName>
        <fullName evidence="3">histidine kinase</fullName>
        <ecNumber evidence="3">2.7.13.3</ecNumber>
    </recommendedName>
</protein>
<evidence type="ECO:0000256" key="2">
    <source>
        <dbReference type="ARBA" id="ARBA00004429"/>
    </source>
</evidence>
<dbReference type="SMART" id="SM00388">
    <property type="entry name" value="HisKA"/>
    <property type="match status" value="1"/>
</dbReference>
<name>A0ABX8JWW4_9ENTR</name>
<dbReference type="InterPro" id="IPR029151">
    <property type="entry name" value="Sensor-like_sf"/>
</dbReference>
<sequence length="474" mass="52043">MRIGMRLLLGYFLIVAIAAWFVLSIFVQEVKPGVRRATEGTLIDTATLLAEVGRDDLLSGDPLNGKLAQAFSRLAARPFRADIGGIHKVRNEYHVYMTDAQGRVVFDSAGKAVGQDYSRWNDVWLTLRGEYGARSTQSNPVDPESTVMYVAAPVTENGKIIGVLSVGKPNSAMAPVIKRSERRILWAGGALLGIALMIGLAVAWWINRSISALSRYADSVSGDNPLPLPDPGSSELRKLAQALENMRMRLEGKNYIEQYVHALTHELKSPLAAIRGAAEILRELPPPDVAARFTDNILVQNARMQTLVEKLLAQARLENRIEISATAVSVDALFRRLLDARAAQIQAKKLNVICPTSSLMVQGDEELLEQALGNLLDNAMDFSPPEGTLAITAREAHQRVMLCVTDSGSGIPDYALQRVFERFYSLPRENGLKSSGLGLAFVQEVARLHQGEIHLHNRKEGGVEAVLELHRPFT</sequence>
<keyword evidence="6 15" id="KW-0808">Transferase</keyword>
<feature type="domain" description="Histidine kinase" evidence="13">
    <location>
        <begin position="262"/>
        <end position="473"/>
    </location>
</feature>
<evidence type="ECO:0000256" key="12">
    <source>
        <dbReference type="SAM" id="Phobius"/>
    </source>
</evidence>
<feature type="transmembrane region" description="Helical" evidence="12">
    <location>
        <begin position="184"/>
        <end position="206"/>
    </location>
</feature>
<dbReference type="Pfam" id="PF17203">
    <property type="entry name" value="sCache_3_2"/>
    <property type="match status" value="1"/>
</dbReference>
<dbReference type="Pfam" id="PF02518">
    <property type="entry name" value="HATPase_c"/>
    <property type="match status" value="1"/>
</dbReference>
<dbReference type="PROSITE" id="PS50109">
    <property type="entry name" value="HIS_KIN"/>
    <property type="match status" value="1"/>
</dbReference>
<comment type="subcellular location">
    <subcellularLocation>
        <location evidence="2">Cell inner membrane</location>
        <topology evidence="2">Multi-pass membrane protein</topology>
    </subcellularLocation>
</comment>
<dbReference type="InterPro" id="IPR003661">
    <property type="entry name" value="HisK_dim/P_dom"/>
</dbReference>
<evidence type="ECO:0000313" key="15">
    <source>
        <dbReference type="EMBL" id="QWW79024.1"/>
    </source>
</evidence>
<keyword evidence="8 15" id="KW-0418">Kinase</keyword>
<dbReference type="SUPFAM" id="SSF103190">
    <property type="entry name" value="Sensory domain-like"/>
    <property type="match status" value="1"/>
</dbReference>
<evidence type="ECO:0000256" key="10">
    <source>
        <dbReference type="ARBA" id="ARBA00023012"/>
    </source>
</evidence>
<keyword evidence="11 12" id="KW-0472">Membrane</keyword>
<reference evidence="15 16" key="1">
    <citation type="submission" date="2021-06" db="EMBL/GenBank/DDBJ databases">
        <title>Leclercia pneumoniae sp. nov.</title>
        <authorList>
            <person name="Hoenemann M."/>
            <person name="Viehweger A."/>
            <person name="Dietze N."/>
        </authorList>
    </citation>
    <scope>NUCLEOTIDE SEQUENCE [LARGE SCALE GENOMIC DNA]</scope>
    <source>
        <strain evidence="16">49125</strain>
    </source>
</reference>
<evidence type="ECO:0000256" key="9">
    <source>
        <dbReference type="ARBA" id="ARBA00022989"/>
    </source>
</evidence>
<dbReference type="SMART" id="SM00387">
    <property type="entry name" value="HATPase_c"/>
    <property type="match status" value="1"/>
</dbReference>
<evidence type="ECO:0000256" key="3">
    <source>
        <dbReference type="ARBA" id="ARBA00012438"/>
    </source>
</evidence>
<dbReference type="RefSeq" id="WP_207292964.1">
    <property type="nucleotide sequence ID" value="NZ_CP071383.1"/>
</dbReference>
<dbReference type="SUPFAM" id="SSF55874">
    <property type="entry name" value="ATPase domain of HSP90 chaperone/DNA topoisomerase II/histidine kinase"/>
    <property type="match status" value="1"/>
</dbReference>
<proteinExistence type="predicted"/>
<dbReference type="GO" id="GO:0004673">
    <property type="term" value="F:protein histidine kinase activity"/>
    <property type="evidence" value="ECO:0007669"/>
    <property type="project" value="UniProtKB-EC"/>
</dbReference>
<dbReference type="Pfam" id="PF00512">
    <property type="entry name" value="HisKA"/>
    <property type="match status" value="1"/>
</dbReference>
<evidence type="ECO:0000259" key="13">
    <source>
        <dbReference type="PROSITE" id="PS50109"/>
    </source>
</evidence>
<evidence type="ECO:0000256" key="7">
    <source>
        <dbReference type="ARBA" id="ARBA00022692"/>
    </source>
</evidence>
<dbReference type="Gene3D" id="3.30.565.10">
    <property type="entry name" value="Histidine kinase-like ATPase, C-terminal domain"/>
    <property type="match status" value="1"/>
</dbReference>
<evidence type="ECO:0000256" key="6">
    <source>
        <dbReference type="ARBA" id="ARBA00022679"/>
    </source>
</evidence>
<gene>
    <name evidence="15" type="primary">creC</name>
    <name evidence="15" type="ORF">KQ929_17570</name>
</gene>
<dbReference type="PANTHER" id="PTHR45436:SF10">
    <property type="entry name" value="HISTIDINE KINASE"/>
    <property type="match status" value="1"/>
</dbReference>
<dbReference type="Gene3D" id="6.10.340.10">
    <property type="match status" value="1"/>
</dbReference>
<keyword evidence="16" id="KW-1185">Reference proteome</keyword>
<dbReference type="InterPro" id="IPR004358">
    <property type="entry name" value="Sig_transdc_His_kin-like_C"/>
</dbReference>
<dbReference type="InterPro" id="IPR036890">
    <property type="entry name" value="HATPase_C_sf"/>
</dbReference>